<evidence type="ECO:0000256" key="7">
    <source>
        <dbReference type="ARBA" id="ARBA00022723"/>
    </source>
</evidence>
<dbReference type="GO" id="GO:0019645">
    <property type="term" value="P:anaerobic electron transport chain"/>
    <property type="evidence" value="ECO:0007669"/>
    <property type="project" value="TreeGrafter"/>
</dbReference>
<feature type="transmembrane region" description="Helical" evidence="17">
    <location>
        <begin position="90"/>
        <end position="112"/>
    </location>
</feature>
<keyword evidence="5 16" id="KW-0349">Heme</keyword>
<feature type="transmembrane region" description="Helical" evidence="17">
    <location>
        <begin position="49"/>
        <end position="70"/>
    </location>
</feature>
<keyword evidence="8" id="KW-0249">Electron transport</keyword>
<keyword evidence="11 16" id="KW-0408">Iron</keyword>
<proteinExistence type="predicted"/>
<feature type="transmembrane region" description="Helical" evidence="17">
    <location>
        <begin position="188"/>
        <end position="206"/>
    </location>
</feature>
<dbReference type="NCBIfam" id="TIGR00351">
    <property type="entry name" value="narI"/>
    <property type="match status" value="1"/>
</dbReference>
<evidence type="ECO:0000256" key="4">
    <source>
        <dbReference type="ARBA" id="ARBA00022475"/>
    </source>
</evidence>
<dbReference type="Pfam" id="PF02665">
    <property type="entry name" value="Nitrate_red_gam"/>
    <property type="match status" value="1"/>
</dbReference>
<comment type="subunit">
    <text evidence="15">Dimer of heterotrimers each composed of an alpha, a beta and a gamma chain. Alpha and beta are catalytic chains; gamma chains are involved in binding the enzyme complex to the cytoplasmic membrane.</text>
</comment>
<keyword evidence="3" id="KW-0813">Transport</keyword>
<protein>
    <recommendedName>
        <fullName evidence="2">nitrate reductase (quinone)</fullName>
        <ecNumber evidence="2">1.7.5.1</ecNumber>
    </recommendedName>
</protein>
<reference evidence="19 20" key="2">
    <citation type="journal article" date="2016" name="Sci. Rep.">
        <title>The genome of Rhizobiales bacteria in predatory ants reveals urease gene functions but no genes for nitrogen fixation.</title>
        <authorList>
            <person name="Neuvonen M.M."/>
            <person name="Tamarit D."/>
            <person name="Naslund K."/>
            <person name="Liebig J."/>
            <person name="Feldhaar H."/>
            <person name="Moran N.A."/>
            <person name="Guy L."/>
            <person name="Andersson S.G."/>
        </authorList>
    </citation>
    <scope>NUCLEOTIDE SEQUENCE [LARGE SCALE GENOMIC DNA]</scope>
    <source>
        <strain evidence="19 20">Hsal</strain>
    </source>
</reference>
<accession>A0A1U9JV80</accession>
<reference evidence="19 20" key="1">
    <citation type="journal article" date="2010" name="Science">
        <title>Genomic comparison of the ants Camponotus floridanus and Harpegnathos saltator.</title>
        <authorList>
            <person name="Bonasio R."/>
            <person name="Zhang G."/>
            <person name="Ye C."/>
            <person name="Mutti N.S."/>
            <person name="Fang X."/>
            <person name="Qin N."/>
            <person name="Donahue G."/>
            <person name="Yang P."/>
            <person name="Li Q."/>
            <person name="Li C."/>
            <person name="Zhang P."/>
            <person name="Huang Z."/>
            <person name="Berger S.L."/>
            <person name="Reinberg D."/>
            <person name="Wang J."/>
            <person name="Liebig J."/>
        </authorList>
    </citation>
    <scope>NUCLEOTIDE SEQUENCE [LARGE SCALE GENOMIC DNA]</scope>
    <source>
        <strain evidence="19 20">Hsal</strain>
    </source>
</reference>
<dbReference type="EMBL" id="CP017315">
    <property type="protein sequence ID" value="AQS41751.1"/>
    <property type="molecule type" value="Genomic_DNA"/>
</dbReference>
<keyword evidence="7" id="KW-0479">Metal-binding</keyword>
<evidence type="ECO:0000256" key="3">
    <source>
        <dbReference type="ARBA" id="ARBA00022448"/>
    </source>
</evidence>
<keyword evidence="10" id="KW-0560">Oxidoreductase</keyword>
<evidence type="ECO:0000256" key="8">
    <source>
        <dbReference type="ARBA" id="ARBA00022982"/>
    </source>
</evidence>
<evidence type="ECO:0000313" key="19">
    <source>
        <dbReference type="EMBL" id="AQS41751.1"/>
    </source>
</evidence>
<evidence type="ECO:0000256" key="17">
    <source>
        <dbReference type="SAM" id="Phobius"/>
    </source>
</evidence>
<comment type="subcellular location">
    <subcellularLocation>
        <location evidence="1">Cell membrane</location>
        <topology evidence="1">Multi-pass membrane protein</topology>
    </subcellularLocation>
</comment>
<evidence type="ECO:0000256" key="16">
    <source>
        <dbReference type="PIRSR" id="PIRSR603816-1"/>
    </source>
</evidence>
<organism evidence="19 20">
    <name type="scientific">Candidatus Tokpelaia hoelldobleri</name>
    <dbReference type="NCBI Taxonomy" id="1902579"/>
    <lineage>
        <taxon>Bacteria</taxon>
        <taxon>Pseudomonadati</taxon>
        <taxon>Pseudomonadota</taxon>
        <taxon>Alphaproteobacteria</taxon>
        <taxon>Hyphomicrobiales</taxon>
        <taxon>Candidatus Tokpelaia</taxon>
    </lineage>
</organism>
<dbReference type="PANTHER" id="PTHR30598:SF3">
    <property type="entry name" value="RESPIRATORY NITRATE REDUCTASE 1 GAMMA CHAIN"/>
    <property type="match status" value="1"/>
</dbReference>
<dbReference type="InterPro" id="IPR003816">
    <property type="entry name" value="Nitrate_red_gam"/>
</dbReference>
<dbReference type="Gene3D" id="1.20.950.20">
    <property type="entry name" value="Transmembrane di-heme cytochromes, Chain C"/>
    <property type="match status" value="1"/>
</dbReference>
<evidence type="ECO:0000256" key="14">
    <source>
        <dbReference type="ARBA" id="ARBA00048294"/>
    </source>
</evidence>
<dbReference type="InterPro" id="IPR051936">
    <property type="entry name" value="Heme-iron_electron_transfer"/>
</dbReference>
<keyword evidence="12" id="KW-0534">Nitrate assimilation</keyword>
<dbReference type="GO" id="GO:0009055">
    <property type="term" value="F:electron transfer activity"/>
    <property type="evidence" value="ECO:0007669"/>
    <property type="project" value="TreeGrafter"/>
</dbReference>
<feature type="binding site" description="axial binding residue" evidence="16">
    <location>
        <position position="207"/>
    </location>
    <ligand>
        <name>heme b</name>
        <dbReference type="ChEBI" id="CHEBI:60344"/>
        <label>1</label>
    </ligand>
    <ligandPart>
        <name>Fe</name>
        <dbReference type="ChEBI" id="CHEBI:18248"/>
    </ligandPart>
</feature>
<comment type="catalytic activity">
    <reaction evidence="14">
        <text>nitrate + a quinol = a quinone + nitrite + H2O</text>
        <dbReference type="Rhea" id="RHEA:56144"/>
        <dbReference type="ChEBI" id="CHEBI:15377"/>
        <dbReference type="ChEBI" id="CHEBI:16301"/>
        <dbReference type="ChEBI" id="CHEBI:17632"/>
        <dbReference type="ChEBI" id="CHEBI:24646"/>
        <dbReference type="ChEBI" id="CHEBI:132124"/>
        <dbReference type="EC" id="1.7.5.1"/>
    </reaction>
</comment>
<evidence type="ECO:0000313" key="20">
    <source>
        <dbReference type="Proteomes" id="UP000188912"/>
    </source>
</evidence>
<evidence type="ECO:0000256" key="13">
    <source>
        <dbReference type="ARBA" id="ARBA00023136"/>
    </source>
</evidence>
<evidence type="ECO:0000256" key="10">
    <source>
        <dbReference type="ARBA" id="ARBA00023002"/>
    </source>
</evidence>
<name>A0A1U9JV80_9HYPH</name>
<dbReference type="InterPro" id="IPR023234">
    <property type="entry name" value="NarG-like_domain"/>
</dbReference>
<evidence type="ECO:0000256" key="11">
    <source>
        <dbReference type="ARBA" id="ARBA00023004"/>
    </source>
</evidence>
<keyword evidence="13 17" id="KW-0472">Membrane</keyword>
<dbReference type="GO" id="GO:0020037">
    <property type="term" value="F:heme binding"/>
    <property type="evidence" value="ECO:0007669"/>
    <property type="project" value="TreeGrafter"/>
</dbReference>
<dbReference type="GO" id="GO:0160182">
    <property type="term" value="F:nitrate reductase (quinone) activity"/>
    <property type="evidence" value="ECO:0007669"/>
    <property type="project" value="UniProtKB-EC"/>
</dbReference>
<feature type="binding site" description="axial binding residue" evidence="16">
    <location>
        <position position="57"/>
    </location>
    <ligand>
        <name>heme b</name>
        <dbReference type="ChEBI" id="CHEBI:60344"/>
        <label>1</label>
    </ligand>
    <ligandPart>
        <name>Fe</name>
        <dbReference type="ChEBI" id="CHEBI:18248"/>
    </ligandPart>
</feature>
<dbReference type="PANTHER" id="PTHR30598">
    <property type="entry name" value="NITRATE REDUCTASE PRIVATE CHAPERONE, REDOX ENZYME MATURATION PROTEIN REMP FAMILY"/>
    <property type="match status" value="1"/>
</dbReference>
<dbReference type="GO" id="GO:0009325">
    <property type="term" value="C:nitrate reductase complex"/>
    <property type="evidence" value="ECO:0007669"/>
    <property type="project" value="InterPro"/>
</dbReference>
<keyword evidence="9 17" id="KW-1133">Transmembrane helix</keyword>
<dbReference type="SUPFAM" id="SSF103501">
    <property type="entry name" value="Respiratory nitrate reductase 1 gamma chain"/>
    <property type="match status" value="1"/>
</dbReference>
<feature type="binding site" description="axial binding residue" evidence="16">
    <location>
        <position position="189"/>
    </location>
    <ligand>
        <name>heme b</name>
        <dbReference type="ChEBI" id="CHEBI:60344"/>
        <label>1</label>
    </ligand>
    <ligandPart>
        <name>Fe</name>
        <dbReference type="ChEBI" id="CHEBI:18248"/>
    </ligandPart>
</feature>
<evidence type="ECO:0000256" key="12">
    <source>
        <dbReference type="ARBA" id="ARBA00023063"/>
    </source>
</evidence>
<dbReference type="GO" id="GO:0042128">
    <property type="term" value="P:nitrate assimilation"/>
    <property type="evidence" value="ECO:0007669"/>
    <property type="project" value="UniProtKB-KW"/>
</dbReference>
<dbReference type="Proteomes" id="UP000188912">
    <property type="component" value="Chromosome"/>
</dbReference>
<gene>
    <name evidence="19" type="primary">narI</name>
    <name evidence="19" type="ORF">BHV28_10610</name>
</gene>
<evidence type="ECO:0000256" key="1">
    <source>
        <dbReference type="ARBA" id="ARBA00004651"/>
    </source>
</evidence>
<dbReference type="STRING" id="1902579.BHV28_10610"/>
<evidence type="ECO:0000256" key="2">
    <source>
        <dbReference type="ARBA" id="ARBA00012500"/>
    </source>
</evidence>
<dbReference type="KEGG" id="thd:BHV28_10610"/>
<evidence type="ECO:0000256" key="15">
    <source>
        <dbReference type="ARBA" id="ARBA00063882"/>
    </source>
</evidence>
<evidence type="ECO:0000256" key="9">
    <source>
        <dbReference type="ARBA" id="ARBA00022989"/>
    </source>
</evidence>
<dbReference type="InterPro" id="IPR036197">
    <property type="entry name" value="NarG-like_sf"/>
</dbReference>
<dbReference type="AlphaFoldDB" id="A0A1U9JV80"/>
<evidence type="ECO:0000256" key="5">
    <source>
        <dbReference type="ARBA" id="ARBA00022617"/>
    </source>
</evidence>
<feature type="transmembrane region" description="Helical" evidence="17">
    <location>
        <begin position="124"/>
        <end position="146"/>
    </location>
</feature>
<feature type="domain" description="NarG-like" evidence="18">
    <location>
        <begin position="7"/>
        <end position="226"/>
    </location>
</feature>
<keyword evidence="4" id="KW-1003">Cell membrane</keyword>
<dbReference type="EC" id="1.7.5.1" evidence="2"/>
<keyword evidence="6 17" id="KW-0812">Transmembrane</keyword>
<dbReference type="GO" id="GO:0046872">
    <property type="term" value="F:metal ion binding"/>
    <property type="evidence" value="ECO:0007669"/>
    <property type="project" value="UniProtKB-KW"/>
</dbReference>
<dbReference type="FunFam" id="1.20.950.20:FF:000001">
    <property type="entry name" value="Respiratory nitrate reductase subunit gamma"/>
    <property type="match status" value="1"/>
</dbReference>
<evidence type="ECO:0000256" key="6">
    <source>
        <dbReference type="ARBA" id="ARBA00022692"/>
    </source>
</evidence>
<dbReference type="GO" id="GO:0005886">
    <property type="term" value="C:plasma membrane"/>
    <property type="evidence" value="ECO:0007669"/>
    <property type="project" value="UniProtKB-SubCell"/>
</dbReference>
<evidence type="ECO:0000259" key="18">
    <source>
        <dbReference type="Pfam" id="PF02665"/>
    </source>
</evidence>
<feature type="transmembrane region" description="Helical" evidence="17">
    <location>
        <begin position="12"/>
        <end position="29"/>
    </location>
</feature>
<sequence length="232" mass="26046">MTPFFHNVIFGFYPYIALTVLVIGSVIRYDREPYSWRAGSSQLLRRRMLIWGSVLFHAGVLFILIGHLVGLLTPIRIFDWLGISHSAKQLLAVMAGGIAGAMAIIGATLLIIRRVFDARVRATSSFSDTLVIILLWVQLALGLYSIPYSLHHADGHEMVKFMNWAQGIFTFNPAAASYITDVASVFKAHIALGLTLFLIFPFTRLVHMLSAPIRYIWRPGYQIVRAVRRKGS</sequence>
<keyword evidence="20" id="KW-1185">Reference proteome</keyword>
<feature type="binding site" description="axial binding residue" evidence="16">
    <location>
        <position position="67"/>
    </location>
    <ligand>
        <name>heme b</name>
        <dbReference type="ChEBI" id="CHEBI:60344"/>
        <label>1</label>
    </ligand>
    <ligandPart>
        <name>Fe</name>
        <dbReference type="ChEBI" id="CHEBI:18248"/>
    </ligandPart>
</feature>